<dbReference type="RefSeq" id="WP_202096724.1">
    <property type="nucleotide sequence ID" value="NZ_CP061037.1"/>
</dbReference>
<feature type="compositionally biased region" description="Basic and acidic residues" evidence="1">
    <location>
        <begin position="1"/>
        <end position="20"/>
    </location>
</feature>
<geneLocation type="plasmid" evidence="2 3">
    <name>punnamed2</name>
</geneLocation>
<name>A0A974NYW6_9SPHN</name>
<evidence type="ECO:0000313" key="3">
    <source>
        <dbReference type="Proteomes" id="UP000595894"/>
    </source>
</evidence>
<feature type="compositionally biased region" description="Basic and acidic residues" evidence="1">
    <location>
        <begin position="27"/>
        <end position="61"/>
    </location>
</feature>
<keyword evidence="2" id="KW-0614">Plasmid</keyword>
<feature type="region of interest" description="Disordered" evidence="1">
    <location>
        <begin position="1"/>
        <end position="61"/>
    </location>
</feature>
<evidence type="ECO:0000313" key="2">
    <source>
        <dbReference type="EMBL" id="QQV79455.1"/>
    </source>
</evidence>
<reference evidence="3" key="1">
    <citation type="submission" date="2020-09" db="EMBL/GenBank/DDBJ databases">
        <title>Sphingomonas sp., a new species isolated from pork steak.</title>
        <authorList>
            <person name="Heidler von Heilborn D."/>
        </authorList>
    </citation>
    <scope>NUCLEOTIDE SEQUENCE [LARGE SCALE GENOMIC DNA]</scope>
    <source>
        <plasmid evidence="3">punnamed2</plasmid>
    </source>
</reference>
<accession>A0A974NYW6</accession>
<dbReference type="Proteomes" id="UP000595894">
    <property type="component" value="Plasmid punnamed2"/>
</dbReference>
<keyword evidence="3" id="KW-1185">Reference proteome</keyword>
<dbReference type="KEGG" id="sari:H5J25_19865"/>
<evidence type="ECO:0000256" key="1">
    <source>
        <dbReference type="SAM" id="MobiDB-lite"/>
    </source>
</evidence>
<dbReference type="EMBL" id="CP061037">
    <property type="protein sequence ID" value="QQV79455.1"/>
    <property type="molecule type" value="Genomic_DNA"/>
</dbReference>
<organism evidence="2 3">
    <name type="scientific">Sphingomonas aliaeris</name>
    <dbReference type="NCBI Taxonomy" id="2759526"/>
    <lineage>
        <taxon>Bacteria</taxon>
        <taxon>Pseudomonadati</taxon>
        <taxon>Pseudomonadota</taxon>
        <taxon>Alphaproteobacteria</taxon>
        <taxon>Sphingomonadales</taxon>
        <taxon>Sphingomonadaceae</taxon>
        <taxon>Sphingomonas</taxon>
    </lineage>
</organism>
<sequence length="61" mass="6632">MSIEGKAKEAAGFVKEELNEHGNSLEAKQKAQEGRDLRNEGRIGDGKDPKLTEPGTGHDEK</sequence>
<gene>
    <name evidence="2" type="ORF">H5J25_19865</name>
</gene>
<proteinExistence type="predicted"/>
<protein>
    <recommendedName>
        <fullName evidence="4">CsbD family protein</fullName>
    </recommendedName>
</protein>
<evidence type="ECO:0008006" key="4">
    <source>
        <dbReference type="Google" id="ProtNLM"/>
    </source>
</evidence>
<dbReference type="AlphaFoldDB" id="A0A974NYW6"/>